<dbReference type="InterPro" id="IPR029063">
    <property type="entry name" value="SAM-dependent_MTases_sf"/>
</dbReference>
<comment type="similarity">
    <text evidence="1">Belongs to the methyltransferase superfamily. RsmH family.</text>
</comment>
<evidence type="ECO:0000256" key="4">
    <source>
        <dbReference type="ARBA" id="ARBA00022691"/>
    </source>
</evidence>
<dbReference type="SUPFAM" id="SSF53335">
    <property type="entry name" value="S-adenosyl-L-methionine-dependent methyltransferases"/>
    <property type="match status" value="1"/>
</dbReference>
<protein>
    <submittedName>
        <fullName evidence="5">Uncharacterized protein</fullName>
    </submittedName>
</protein>
<evidence type="ECO:0000256" key="3">
    <source>
        <dbReference type="ARBA" id="ARBA00022679"/>
    </source>
</evidence>
<evidence type="ECO:0000256" key="2">
    <source>
        <dbReference type="ARBA" id="ARBA00022603"/>
    </source>
</evidence>
<reference evidence="5" key="2">
    <citation type="journal article" date="2023" name="Microbiol Resour">
        <title>Decontamination and Annotation of the Draft Genome Sequence of the Oomycete Lagenidium giganteum ARSEF 373.</title>
        <authorList>
            <person name="Morgan W.R."/>
            <person name="Tartar A."/>
        </authorList>
    </citation>
    <scope>NUCLEOTIDE SEQUENCE</scope>
    <source>
        <strain evidence="5">ARSEF 373</strain>
    </source>
</reference>
<keyword evidence="6" id="KW-1185">Reference proteome</keyword>
<gene>
    <name evidence="5" type="ORF">N0F65_004726</name>
</gene>
<dbReference type="AlphaFoldDB" id="A0AAV2Z0G9"/>
<reference evidence="5" key="1">
    <citation type="submission" date="2022-11" db="EMBL/GenBank/DDBJ databases">
        <authorList>
            <person name="Morgan W.R."/>
            <person name="Tartar A."/>
        </authorList>
    </citation>
    <scope>NUCLEOTIDE SEQUENCE</scope>
    <source>
        <strain evidence="5">ARSEF 373</strain>
    </source>
</reference>
<dbReference type="Gene3D" id="3.40.50.150">
    <property type="entry name" value="Vaccinia Virus protein VP39"/>
    <property type="match status" value="1"/>
</dbReference>
<dbReference type="EMBL" id="DAKRPA010000058">
    <property type="protein sequence ID" value="DBA00821.1"/>
    <property type="molecule type" value="Genomic_DNA"/>
</dbReference>
<dbReference type="HAMAP" id="MF_01007">
    <property type="entry name" value="16SrRNA_methyltr_H"/>
    <property type="match status" value="1"/>
</dbReference>
<dbReference type="GO" id="GO:0005737">
    <property type="term" value="C:cytoplasm"/>
    <property type="evidence" value="ECO:0007669"/>
    <property type="project" value="TreeGrafter"/>
</dbReference>
<dbReference type="GO" id="GO:0070475">
    <property type="term" value="P:rRNA base methylation"/>
    <property type="evidence" value="ECO:0007669"/>
    <property type="project" value="TreeGrafter"/>
</dbReference>
<proteinExistence type="inferred from homology"/>
<organism evidence="5 6">
    <name type="scientific">Lagenidium giganteum</name>
    <dbReference type="NCBI Taxonomy" id="4803"/>
    <lineage>
        <taxon>Eukaryota</taxon>
        <taxon>Sar</taxon>
        <taxon>Stramenopiles</taxon>
        <taxon>Oomycota</taxon>
        <taxon>Peronosporomycetes</taxon>
        <taxon>Pythiales</taxon>
        <taxon>Pythiaceae</taxon>
    </lineage>
</organism>
<dbReference type="SUPFAM" id="SSF81799">
    <property type="entry name" value="Putative methyltransferase TM0872, insert domain"/>
    <property type="match status" value="1"/>
</dbReference>
<accession>A0AAV2Z0G9</accession>
<keyword evidence="4" id="KW-0949">S-adenosyl-L-methionine</keyword>
<dbReference type="InterPro" id="IPR002903">
    <property type="entry name" value="RsmH"/>
</dbReference>
<keyword evidence="2" id="KW-0489">Methyltransferase</keyword>
<evidence type="ECO:0000313" key="5">
    <source>
        <dbReference type="EMBL" id="DBA00821.1"/>
    </source>
</evidence>
<sequence length="384" mass="43259">MCVPSSLVAATMRRCSTVVTARWRLGRPGLPGWSLHRGFAKNENAPVHIPVMLDETVGLWEQGVMSTNSHTNGSRFFVDGTTGFGGHSRALLARNPDAQLLCIDRDPEILAVAKANLHEYRSRVAFANGSYADIATHLRSAGFPERVAGILVDLGANSFHFDEARRGFSWLHDGPLDMRFDQRSGAPTAADVLNSASEVELTRIFKQHGEERLAKEYAKAIIRERDERNVTFRTTHDLRDCIERIANIWSLDKKSGKKNKKKDDIHAATRCFQALRIHVNDELVHVEEGVKSLARHIAPGGRLVTIAFHSLEDRPIKELFRTLDAVSRDEDKRDEVDDQSIHELLADSRTYRMVKRKAIKATQEEIEQNPRSRSARLRCLEALT</sequence>
<dbReference type="NCBIfam" id="TIGR00006">
    <property type="entry name" value="16S rRNA (cytosine(1402)-N(4))-methyltransferase RsmH"/>
    <property type="match status" value="1"/>
</dbReference>
<dbReference type="GO" id="GO:0071424">
    <property type="term" value="F:rRNA (cytosine-N4-)-methyltransferase activity"/>
    <property type="evidence" value="ECO:0007669"/>
    <property type="project" value="TreeGrafter"/>
</dbReference>
<dbReference type="Pfam" id="PF01795">
    <property type="entry name" value="Methyltransf_5"/>
    <property type="match status" value="1"/>
</dbReference>
<dbReference type="Proteomes" id="UP001146120">
    <property type="component" value="Unassembled WGS sequence"/>
</dbReference>
<keyword evidence="3" id="KW-0808">Transferase</keyword>
<dbReference type="PANTHER" id="PTHR11265:SF0">
    <property type="entry name" value="12S RRNA N4-METHYLCYTIDINE METHYLTRANSFERASE"/>
    <property type="match status" value="1"/>
</dbReference>
<comment type="caution">
    <text evidence="5">The sequence shown here is derived from an EMBL/GenBank/DDBJ whole genome shotgun (WGS) entry which is preliminary data.</text>
</comment>
<evidence type="ECO:0000313" key="6">
    <source>
        <dbReference type="Proteomes" id="UP001146120"/>
    </source>
</evidence>
<dbReference type="Gene3D" id="1.10.150.170">
    <property type="entry name" value="Putative methyltransferase TM0872, insert domain"/>
    <property type="match status" value="1"/>
</dbReference>
<evidence type="ECO:0000256" key="1">
    <source>
        <dbReference type="ARBA" id="ARBA00010396"/>
    </source>
</evidence>
<dbReference type="PANTHER" id="PTHR11265">
    <property type="entry name" value="S-ADENOSYL-METHYLTRANSFERASE MRAW"/>
    <property type="match status" value="1"/>
</dbReference>
<name>A0AAV2Z0G9_9STRA</name>
<dbReference type="InterPro" id="IPR023397">
    <property type="entry name" value="SAM-dep_MeTrfase_MraW_recog"/>
</dbReference>